<dbReference type="EMBL" id="NWBU01000003">
    <property type="protein sequence ID" value="PTQ13734.1"/>
    <property type="molecule type" value="Genomic_DNA"/>
</dbReference>
<sequence length="220" mass="23493">MVRSCRRSCADRAERRHGPAGQGARHPLPARWRGRHAAHHHGGGAGAQQLYLGRRAAARRRAARPCQRHGGDEPGSAHLMAYAKPLPADLRLRYPAFAAVEEATIQYWLTDAERFVDESWAERDYAPALIARAAHGMAEGGLEAGGASIPAGVSRFRSGAMDLSFADAAAAQAAAGGYKATRYGRDFLALLARNKGGARMTGGGAMPCDYPGRLLGYPYV</sequence>
<evidence type="ECO:0000313" key="2">
    <source>
        <dbReference type="EMBL" id="PTQ13734.1"/>
    </source>
</evidence>
<feature type="region of interest" description="Disordered" evidence="1">
    <location>
        <begin position="1"/>
        <end position="29"/>
    </location>
</feature>
<accession>A0A2T5G3C9</accession>
<organism evidence="2 3">
    <name type="scientific">Sphingomonas oleivorans</name>
    <dbReference type="NCBI Taxonomy" id="1735121"/>
    <lineage>
        <taxon>Bacteria</taxon>
        <taxon>Pseudomonadati</taxon>
        <taxon>Pseudomonadota</taxon>
        <taxon>Alphaproteobacteria</taxon>
        <taxon>Sphingomonadales</taxon>
        <taxon>Sphingomonadaceae</taxon>
        <taxon>Sphingomonas</taxon>
    </lineage>
</organism>
<keyword evidence="3" id="KW-1185">Reference proteome</keyword>
<comment type="caution">
    <text evidence="2">The sequence shown here is derived from an EMBL/GenBank/DDBJ whole genome shotgun (WGS) entry which is preliminary data.</text>
</comment>
<dbReference type="InterPro" id="IPR025127">
    <property type="entry name" value="DUF4054"/>
</dbReference>
<proteinExistence type="predicted"/>
<protein>
    <recommendedName>
        <fullName evidence="4">DUF4054 domain-containing protein</fullName>
    </recommendedName>
</protein>
<feature type="compositionally biased region" description="Basic and acidic residues" evidence="1">
    <location>
        <begin position="8"/>
        <end position="17"/>
    </location>
</feature>
<evidence type="ECO:0000256" key="1">
    <source>
        <dbReference type="SAM" id="MobiDB-lite"/>
    </source>
</evidence>
<dbReference type="OrthoDB" id="7583638at2"/>
<dbReference type="Proteomes" id="UP000244162">
    <property type="component" value="Unassembled WGS sequence"/>
</dbReference>
<reference evidence="2 3" key="1">
    <citation type="submission" date="2017-09" db="EMBL/GenBank/DDBJ databases">
        <title>Sphingomonas panjinensis sp.nov., isolated from oil-contaminated soil.</title>
        <authorList>
            <person name="Wang L."/>
            <person name="Chen L."/>
        </authorList>
    </citation>
    <scope>NUCLEOTIDE SEQUENCE [LARGE SCALE GENOMIC DNA]</scope>
    <source>
        <strain evidence="2 3">FW-11</strain>
    </source>
</reference>
<name>A0A2T5G3C9_9SPHN</name>
<dbReference type="AlphaFoldDB" id="A0A2T5G3C9"/>
<gene>
    <name evidence="2" type="ORF">CLG96_00165</name>
</gene>
<dbReference type="Pfam" id="PF13262">
    <property type="entry name" value="DUF4054"/>
    <property type="match status" value="1"/>
</dbReference>
<evidence type="ECO:0008006" key="4">
    <source>
        <dbReference type="Google" id="ProtNLM"/>
    </source>
</evidence>
<evidence type="ECO:0000313" key="3">
    <source>
        <dbReference type="Proteomes" id="UP000244162"/>
    </source>
</evidence>